<gene>
    <name evidence="4" type="ORF">SAMN05421829_10579</name>
</gene>
<feature type="domain" description="Mce/MlaD" evidence="3">
    <location>
        <begin position="44"/>
        <end position="112"/>
    </location>
</feature>
<sequence>MENRAHALAAGLFAIVLATALLASLWWFSDDGDSQRTYILESAGTVTGLNLEARVRYRGMAAGKVSDITIDPADPRKILVYIRLRSDIPLTQGTRASLAYQGVTGLAYVQLNDRGENPEPLVGAGDEPPRLRMEPGTMEQLADTALDAARRLRLVADKLGDLVTDENIRRVGNTLHKLESAAAGADRTLADAPKTLASIRAVLNQENLARLSNTLQNLERASVDAGPAIGELKVLMARLQGLAERVDAATAATGERVADETLPQLNALLEELKGTSQRIGHLVEEVDASPQMLLLGRQPAPPGPGETGFNSTALPAR</sequence>
<dbReference type="PANTHER" id="PTHR36698:SF2">
    <property type="entry name" value="MCE_MLAD DOMAIN-CONTAINING PROTEIN"/>
    <property type="match status" value="1"/>
</dbReference>
<evidence type="ECO:0000256" key="2">
    <source>
        <dbReference type="SAM" id="MobiDB-lite"/>
    </source>
</evidence>
<organism evidence="4 5">
    <name type="scientific">Aromatoleum tolulyticum</name>
    <dbReference type="NCBI Taxonomy" id="34027"/>
    <lineage>
        <taxon>Bacteria</taxon>
        <taxon>Pseudomonadati</taxon>
        <taxon>Pseudomonadota</taxon>
        <taxon>Betaproteobacteria</taxon>
        <taxon>Rhodocyclales</taxon>
        <taxon>Rhodocyclaceae</taxon>
        <taxon>Aromatoleum</taxon>
    </lineage>
</organism>
<dbReference type="InterPro" id="IPR003399">
    <property type="entry name" value="Mce/MlaD"/>
</dbReference>
<dbReference type="Pfam" id="PF02470">
    <property type="entry name" value="MlaD"/>
    <property type="match status" value="1"/>
</dbReference>
<name>A0A1N6TQV9_9RHOO</name>
<dbReference type="OrthoDB" id="5294672at2"/>
<evidence type="ECO:0000256" key="1">
    <source>
        <dbReference type="SAM" id="Coils"/>
    </source>
</evidence>
<dbReference type="STRING" id="34027.SAMN05421829_10579"/>
<feature type="region of interest" description="Disordered" evidence="2">
    <location>
        <begin position="296"/>
        <end position="317"/>
    </location>
</feature>
<keyword evidence="1" id="KW-0175">Coiled coil</keyword>
<evidence type="ECO:0000259" key="3">
    <source>
        <dbReference type="Pfam" id="PF02470"/>
    </source>
</evidence>
<evidence type="ECO:0000313" key="4">
    <source>
        <dbReference type="EMBL" id="SIQ55729.1"/>
    </source>
</evidence>
<reference evidence="5" key="1">
    <citation type="submission" date="2017-01" db="EMBL/GenBank/DDBJ databases">
        <authorList>
            <person name="Varghese N."/>
            <person name="Submissions S."/>
        </authorList>
    </citation>
    <scope>NUCLEOTIDE SEQUENCE [LARGE SCALE GENOMIC DNA]</scope>
    <source>
        <strain evidence="5">ATCC 51758</strain>
    </source>
</reference>
<feature type="compositionally biased region" description="Polar residues" evidence="2">
    <location>
        <begin position="308"/>
        <end position="317"/>
    </location>
</feature>
<proteinExistence type="predicted"/>
<dbReference type="RefSeq" id="WP_076601776.1">
    <property type="nucleotide sequence ID" value="NZ_FTMD01000005.1"/>
</dbReference>
<dbReference type="Proteomes" id="UP000186819">
    <property type="component" value="Unassembled WGS sequence"/>
</dbReference>
<evidence type="ECO:0000313" key="5">
    <source>
        <dbReference type="Proteomes" id="UP000186819"/>
    </source>
</evidence>
<feature type="coiled-coil region" evidence="1">
    <location>
        <begin position="201"/>
        <end position="252"/>
    </location>
</feature>
<keyword evidence="5" id="KW-1185">Reference proteome</keyword>
<dbReference type="PANTHER" id="PTHR36698">
    <property type="entry name" value="BLL5892 PROTEIN"/>
    <property type="match status" value="1"/>
</dbReference>
<dbReference type="AlphaFoldDB" id="A0A1N6TQV9"/>
<dbReference type="EMBL" id="FTMD01000005">
    <property type="protein sequence ID" value="SIQ55729.1"/>
    <property type="molecule type" value="Genomic_DNA"/>
</dbReference>
<accession>A0A1N6TQV9</accession>
<protein>
    <submittedName>
        <fullName evidence="4">Phospholipid/cholesterol/gamma-HCH transport system substrate-binding protein</fullName>
    </submittedName>
</protein>